<reference evidence="3" key="1">
    <citation type="journal article" date="2019" name="Int. J. Syst. Evol. Microbiol.">
        <title>The Global Catalogue of Microorganisms (GCM) 10K type strain sequencing project: providing services to taxonomists for standard genome sequencing and annotation.</title>
        <authorList>
            <consortium name="The Broad Institute Genomics Platform"/>
            <consortium name="The Broad Institute Genome Sequencing Center for Infectious Disease"/>
            <person name="Wu L."/>
            <person name="Ma J."/>
        </authorList>
    </citation>
    <scope>NUCLEOTIDE SEQUENCE [LARGE SCALE GENOMIC DNA]</scope>
    <source>
        <strain evidence="3">CCUG 55585</strain>
    </source>
</reference>
<dbReference type="Pfam" id="PF01584">
    <property type="entry name" value="CheW"/>
    <property type="match status" value="1"/>
</dbReference>
<evidence type="ECO:0000259" key="1">
    <source>
        <dbReference type="PROSITE" id="PS50851"/>
    </source>
</evidence>
<accession>A0ABW2YGH1</accession>
<proteinExistence type="predicted"/>
<gene>
    <name evidence="2" type="ORF">ACFQ0E_10325</name>
</gene>
<dbReference type="RefSeq" id="WP_386823564.1">
    <property type="nucleotide sequence ID" value="NZ_JBHTIF010000001.1"/>
</dbReference>
<dbReference type="SUPFAM" id="SSF50341">
    <property type="entry name" value="CheW-like"/>
    <property type="match status" value="1"/>
</dbReference>
<sequence>MNTQANDIRGVLIQIAGSQLLLPNAATVEVLSYADPEPIENAPDWLLGQIRWRGWRLPLVSYARIAGTHTEGAAIGTKVIVIKALGGDPKMPYFALVAQGFPRLVTITRENMIFDSEHLESLPNGIKLRVLFNDDTALVPDLDATERLLIDVLRPAPKPEVEAANEDVAEIAAEEITAEIAADSDDMQEGA</sequence>
<keyword evidence="3" id="KW-1185">Reference proteome</keyword>
<organism evidence="2 3">
    <name type="scientific">Lysobacter brunescens</name>
    <dbReference type="NCBI Taxonomy" id="262323"/>
    <lineage>
        <taxon>Bacteria</taxon>
        <taxon>Pseudomonadati</taxon>
        <taxon>Pseudomonadota</taxon>
        <taxon>Gammaproteobacteria</taxon>
        <taxon>Lysobacterales</taxon>
        <taxon>Lysobacteraceae</taxon>
        <taxon>Lysobacter</taxon>
    </lineage>
</organism>
<dbReference type="InterPro" id="IPR036061">
    <property type="entry name" value="CheW-like_dom_sf"/>
</dbReference>
<name>A0ABW2YGH1_9GAMM</name>
<protein>
    <submittedName>
        <fullName evidence="2">Chemotaxis protein CheW</fullName>
    </submittedName>
</protein>
<dbReference type="PROSITE" id="PS50851">
    <property type="entry name" value="CHEW"/>
    <property type="match status" value="1"/>
</dbReference>
<dbReference type="Gene3D" id="2.40.50.180">
    <property type="entry name" value="CheA-289, Domain 4"/>
    <property type="match status" value="1"/>
</dbReference>
<dbReference type="EMBL" id="JBHTIF010000001">
    <property type="protein sequence ID" value="MFD0725993.1"/>
    <property type="molecule type" value="Genomic_DNA"/>
</dbReference>
<feature type="domain" description="CheW-like" evidence="1">
    <location>
        <begin position="7"/>
        <end position="153"/>
    </location>
</feature>
<comment type="caution">
    <text evidence="2">The sequence shown here is derived from an EMBL/GenBank/DDBJ whole genome shotgun (WGS) entry which is preliminary data.</text>
</comment>
<evidence type="ECO:0000313" key="2">
    <source>
        <dbReference type="EMBL" id="MFD0725993.1"/>
    </source>
</evidence>
<evidence type="ECO:0000313" key="3">
    <source>
        <dbReference type="Proteomes" id="UP001597110"/>
    </source>
</evidence>
<dbReference type="Proteomes" id="UP001597110">
    <property type="component" value="Unassembled WGS sequence"/>
</dbReference>
<dbReference type="InterPro" id="IPR002545">
    <property type="entry name" value="CheW-lke_dom"/>
</dbReference>
<dbReference type="SMART" id="SM00260">
    <property type="entry name" value="CheW"/>
    <property type="match status" value="1"/>
</dbReference>